<dbReference type="SUPFAM" id="SSF53474">
    <property type="entry name" value="alpha/beta-Hydrolases"/>
    <property type="match status" value="1"/>
</dbReference>
<dbReference type="Pfam" id="PF20434">
    <property type="entry name" value="BD-FAE"/>
    <property type="match status" value="1"/>
</dbReference>
<dbReference type="PANTHER" id="PTHR48081:SF33">
    <property type="entry name" value="KYNURENINE FORMAMIDASE"/>
    <property type="match status" value="1"/>
</dbReference>
<dbReference type="InterPro" id="IPR050300">
    <property type="entry name" value="GDXG_lipolytic_enzyme"/>
</dbReference>
<dbReference type="PROSITE" id="PS51257">
    <property type="entry name" value="PROKAR_LIPOPROTEIN"/>
    <property type="match status" value="1"/>
</dbReference>
<feature type="domain" description="BD-FAE-like" evidence="3">
    <location>
        <begin position="61"/>
        <end position="232"/>
    </location>
</feature>
<evidence type="ECO:0000259" key="3">
    <source>
        <dbReference type="Pfam" id="PF20434"/>
    </source>
</evidence>
<gene>
    <name evidence="4" type="ORF">UFOPK2761_03416</name>
</gene>
<accession>A0A6J6VH68</accession>
<protein>
    <submittedName>
        <fullName evidence="4">Unannotated protein</fullName>
    </submittedName>
</protein>
<proteinExistence type="predicted"/>
<name>A0A6J6VH68_9ZZZZ</name>
<dbReference type="InterPro" id="IPR029058">
    <property type="entry name" value="AB_hydrolase_fold"/>
</dbReference>
<dbReference type="InterPro" id="IPR049492">
    <property type="entry name" value="BD-FAE-like_dom"/>
</dbReference>
<sequence>MRRRTLLSLPALGSLAWLWAACAPSPEEVPPVPEGASDPQRVTYGSDPSQFAELGLPAGTPRGVAVVVHGGFWRAEYGIEYAQPLVPSLLAAGWATWAVEYRRVGSGPGGGGGVPETLDDLEVAMQRLAEEDIGGPVVAIGHSAGGHLATWLASRRDLPQPLTHVVSQAGVLDLVAAHDAGLGGGAVEAFLGRPPSAGDVDVDPVQQVPLEVPVWCVHGTGDDIVPLSQSESYVAAATAAGATAELVEVEGDHFAVVDPGSDAWARTLEILDSI</sequence>
<evidence type="ECO:0000256" key="1">
    <source>
        <dbReference type="ARBA" id="ARBA00022801"/>
    </source>
</evidence>
<dbReference type="EMBL" id="CAEZYQ010000050">
    <property type="protein sequence ID" value="CAB4771490.1"/>
    <property type="molecule type" value="Genomic_DNA"/>
</dbReference>
<evidence type="ECO:0000256" key="2">
    <source>
        <dbReference type="SAM" id="MobiDB-lite"/>
    </source>
</evidence>
<dbReference type="PANTHER" id="PTHR48081">
    <property type="entry name" value="AB HYDROLASE SUPERFAMILY PROTEIN C4A8.06C"/>
    <property type="match status" value="1"/>
</dbReference>
<dbReference type="AlphaFoldDB" id="A0A6J6VH68"/>
<dbReference type="GO" id="GO:0016787">
    <property type="term" value="F:hydrolase activity"/>
    <property type="evidence" value="ECO:0007669"/>
    <property type="project" value="UniProtKB-KW"/>
</dbReference>
<dbReference type="Gene3D" id="3.40.50.1820">
    <property type="entry name" value="alpha/beta hydrolase"/>
    <property type="match status" value="1"/>
</dbReference>
<reference evidence="4" key="1">
    <citation type="submission" date="2020-05" db="EMBL/GenBank/DDBJ databases">
        <authorList>
            <person name="Chiriac C."/>
            <person name="Salcher M."/>
            <person name="Ghai R."/>
            <person name="Kavagutti S V."/>
        </authorList>
    </citation>
    <scope>NUCLEOTIDE SEQUENCE</scope>
</reference>
<organism evidence="4">
    <name type="scientific">freshwater metagenome</name>
    <dbReference type="NCBI Taxonomy" id="449393"/>
    <lineage>
        <taxon>unclassified sequences</taxon>
        <taxon>metagenomes</taxon>
        <taxon>ecological metagenomes</taxon>
    </lineage>
</organism>
<feature type="region of interest" description="Disordered" evidence="2">
    <location>
        <begin position="28"/>
        <end position="47"/>
    </location>
</feature>
<keyword evidence="1" id="KW-0378">Hydrolase</keyword>
<evidence type="ECO:0000313" key="4">
    <source>
        <dbReference type="EMBL" id="CAB4771490.1"/>
    </source>
</evidence>